<dbReference type="Proteomes" id="UP001500166">
    <property type="component" value="Unassembled WGS sequence"/>
</dbReference>
<evidence type="ECO:0000256" key="3">
    <source>
        <dbReference type="HAMAP-Rule" id="MF_00376"/>
    </source>
</evidence>
<dbReference type="NCBIfam" id="NF002879">
    <property type="entry name" value="PRK03333.1"/>
    <property type="match status" value="1"/>
</dbReference>
<proteinExistence type="inferred from homology"/>
<keyword evidence="3" id="KW-0173">Coenzyme A biosynthesis</keyword>
<comment type="catalytic activity">
    <reaction evidence="3">
        <text>3'-dephospho-CoA + ATP = ADP + CoA + H(+)</text>
        <dbReference type="Rhea" id="RHEA:18245"/>
        <dbReference type="ChEBI" id="CHEBI:15378"/>
        <dbReference type="ChEBI" id="CHEBI:30616"/>
        <dbReference type="ChEBI" id="CHEBI:57287"/>
        <dbReference type="ChEBI" id="CHEBI:57328"/>
        <dbReference type="ChEBI" id="CHEBI:456216"/>
        <dbReference type="EC" id="2.7.1.24"/>
    </reaction>
</comment>
<keyword evidence="3" id="KW-0418">Kinase</keyword>
<dbReference type="EC" id="2.7.1.24" evidence="3 4"/>
<protein>
    <recommendedName>
        <fullName evidence="3 4">Dephospho-CoA kinase</fullName>
        <ecNumber evidence="3 4">2.7.1.24</ecNumber>
    </recommendedName>
    <alternativeName>
        <fullName evidence="3">Dephosphocoenzyme A kinase</fullName>
    </alternativeName>
</protein>
<keyword evidence="3" id="KW-0963">Cytoplasm</keyword>
<dbReference type="CDD" id="cd02022">
    <property type="entry name" value="DPCK"/>
    <property type="match status" value="1"/>
</dbReference>
<dbReference type="NCBIfam" id="TIGR00152">
    <property type="entry name" value="dephospho-CoA kinase"/>
    <property type="match status" value="1"/>
</dbReference>
<name>A0ABN2XWG7_9MICC</name>
<comment type="caution">
    <text evidence="6">The sequence shown here is derived from an EMBL/GenBank/DDBJ whole genome shotgun (WGS) entry which is preliminary data.</text>
</comment>
<comment type="subcellular location">
    <subcellularLocation>
        <location evidence="3">Cytoplasm</location>
    </subcellularLocation>
</comment>
<comment type="function">
    <text evidence="3">Catalyzes the phosphorylation of the 3'-hydroxyl group of dephosphocoenzyme A to form coenzyme A.</text>
</comment>
<reference evidence="6 7" key="1">
    <citation type="journal article" date="2019" name="Int. J. Syst. Evol. Microbiol.">
        <title>The Global Catalogue of Microorganisms (GCM) 10K type strain sequencing project: providing services to taxonomists for standard genome sequencing and annotation.</title>
        <authorList>
            <consortium name="The Broad Institute Genomics Platform"/>
            <consortium name="The Broad Institute Genome Sequencing Center for Infectious Disease"/>
            <person name="Wu L."/>
            <person name="Ma J."/>
        </authorList>
    </citation>
    <scope>NUCLEOTIDE SEQUENCE [LARGE SCALE GENOMIC DNA]</scope>
    <source>
        <strain evidence="6 7">JCM 15914</strain>
    </source>
</reference>
<keyword evidence="3" id="KW-0808">Transferase</keyword>
<dbReference type="PROSITE" id="PS51219">
    <property type="entry name" value="DPCK"/>
    <property type="match status" value="1"/>
</dbReference>
<evidence type="ECO:0000256" key="4">
    <source>
        <dbReference type="NCBIfam" id="TIGR00152"/>
    </source>
</evidence>
<dbReference type="InterPro" id="IPR027417">
    <property type="entry name" value="P-loop_NTPase"/>
</dbReference>
<evidence type="ECO:0000313" key="7">
    <source>
        <dbReference type="Proteomes" id="UP001500166"/>
    </source>
</evidence>
<dbReference type="PANTHER" id="PTHR10695">
    <property type="entry name" value="DEPHOSPHO-COA KINASE-RELATED"/>
    <property type="match status" value="1"/>
</dbReference>
<organism evidence="6 7">
    <name type="scientific">Kocuria atrinae</name>
    <dbReference type="NCBI Taxonomy" id="592377"/>
    <lineage>
        <taxon>Bacteria</taxon>
        <taxon>Bacillati</taxon>
        <taxon>Actinomycetota</taxon>
        <taxon>Actinomycetes</taxon>
        <taxon>Micrococcales</taxon>
        <taxon>Micrococcaceae</taxon>
        <taxon>Kocuria</taxon>
    </lineage>
</organism>
<dbReference type="Pfam" id="PF01121">
    <property type="entry name" value="CoaE"/>
    <property type="match status" value="1"/>
</dbReference>
<feature type="region of interest" description="Disordered" evidence="5">
    <location>
        <begin position="1"/>
        <end position="21"/>
    </location>
</feature>
<comment type="pathway">
    <text evidence="3">Cofactor biosynthesis; coenzyme A biosynthesis; CoA from (R)-pantothenate: step 5/5.</text>
</comment>
<evidence type="ECO:0000313" key="6">
    <source>
        <dbReference type="EMBL" id="GAA2116819.1"/>
    </source>
</evidence>
<dbReference type="RefSeq" id="WP_344224452.1">
    <property type="nucleotide sequence ID" value="NZ_BAAAQA010000015.1"/>
</dbReference>
<evidence type="ECO:0000256" key="2">
    <source>
        <dbReference type="ARBA" id="ARBA00022840"/>
    </source>
</evidence>
<keyword evidence="7" id="KW-1185">Reference proteome</keyword>
<dbReference type="EMBL" id="BAAAQA010000015">
    <property type="protein sequence ID" value="GAA2116819.1"/>
    <property type="molecule type" value="Genomic_DNA"/>
</dbReference>
<evidence type="ECO:0000256" key="1">
    <source>
        <dbReference type="ARBA" id="ARBA00022741"/>
    </source>
</evidence>
<evidence type="ECO:0000256" key="5">
    <source>
        <dbReference type="SAM" id="MobiDB-lite"/>
    </source>
</evidence>
<dbReference type="Gene3D" id="3.40.50.300">
    <property type="entry name" value="P-loop containing nucleotide triphosphate hydrolases"/>
    <property type="match status" value="1"/>
</dbReference>
<gene>
    <name evidence="3" type="primary">coaE</name>
    <name evidence="6" type="ORF">GCM10009824_15830</name>
</gene>
<dbReference type="PANTHER" id="PTHR10695:SF46">
    <property type="entry name" value="BIFUNCTIONAL COENZYME A SYNTHASE-RELATED"/>
    <property type="match status" value="1"/>
</dbReference>
<sequence>MTDTRSAESSRATETVGLTGGIASGKSTVSRRLAELGAVVIDADAIARELQKPGERGHTAIQEHFGTSVIDPQTGELLRQELANIVFNDELQLQALNGIIHPLVRDETARLIAGAAPGSVIVYDMPLLVETGQHRDMDQVLVVEAPIGERVRRMVTDRGMGPDDARRRIAAQATDAQRRAAATTVFDNSGTVADLLRQVDDWWRSQRG</sequence>
<dbReference type="HAMAP" id="MF_00376">
    <property type="entry name" value="Dephospho_CoA_kinase"/>
    <property type="match status" value="1"/>
</dbReference>
<feature type="binding site" evidence="3">
    <location>
        <begin position="23"/>
        <end position="28"/>
    </location>
    <ligand>
        <name>ATP</name>
        <dbReference type="ChEBI" id="CHEBI:30616"/>
    </ligand>
</feature>
<keyword evidence="1 3" id="KW-0547">Nucleotide-binding</keyword>
<dbReference type="InterPro" id="IPR001977">
    <property type="entry name" value="Depp_CoAkinase"/>
</dbReference>
<dbReference type="SUPFAM" id="SSF52540">
    <property type="entry name" value="P-loop containing nucleoside triphosphate hydrolases"/>
    <property type="match status" value="1"/>
</dbReference>
<comment type="similarity">
    <text evidence="3">Belongs to the CoaE family.</text>
</comment>
<keyword evidence="2 3" id="KW-0067">ATP-binding</keyword>
<accession>A0ABN2XWG7</accession>